<organism evidence="9 10">
    <name type="scientific">Nitzschia inconspicua</name>
    <dbReference type="NCBI Taxonomy" id="303405"/>
    <lineage>
        <taxon>Eukaryota</taxon>
        <taxon>Sar</taxon>
        <taxon>Stramenopiles</taxon>
        <taxon>Ochrophyta</taxon>
        <taxon>Bacillariophyta</taxon>
        <taxon>Bacillariophyceae</taxon>
        <taxon>Bacillariophycidae</taxon>
        <taxon>Bacillariales</taxon>
        <taxon>Bacillariaceae</taxon>
        <taxon>Nitzschia</taxon>
    </lineage>
</organism>
<dbReference type="PANTHER" id="PTHR13116">
    <property type="entry name" value="ER MEMBRANE PROTEIN COMPLEX SUBUNIT 3"/>
    <property type="match status" value="1"/>
</dbReference>
<comment type="subcellular location">
    <subcellularLocation>
        <location evidence="1">Membrane</location>
        <topology evidence="1">Multi-pass membrane protein</topology>
    </subcellularLocation>
</comment>
<accession>A0A9K3LIF5</accession>
<dbReference type="GO" id="GO:0034975">
    <property type="term" value="P:protein folding in endoplasmic reticulum"/>
    <property type="evidence" value="ECO:0007669"/>
    <property type="project" value="TreeGrafter"/>
</dbReference>
<dbReference type="OrthoDB" id="6745403at2759"/>
<dbReference type="EMBL" id="JAGRRH010000010">
    <property type="protein sequence ID" value="KAG7362974.1"/>
    <property type="molecule type" value="Genomic_DNA"/>
</dbReference>
<evidence type="ECO:0000256" key="1">
    <source>
        <dbReference type="ARBA" id="ARBA00004141"/>
    </source>
</evidence>
<evidence type="ECO:0000256" key="3">
    <source>
        <dbReference type="ARBA" id="ARBA00020822"/>
    </source>
</evidence>
<comment type="caution">
    <text evidence="9">The sequence shown here is derived from an EMBL/GenBank/DDBJ whole genome shotgun (WGS) entry which is preliminary data.</text>
</comment>
<gene>
    <name evidence="9" type="ORF">IV203_026334</name>
</gene>
<evidence type="ECO:0000256" key="6">
    <source>
        <dbReference type="ARBA" id="ARBA00023136"/>
    </source>
</evidence>
<keyword evidence="4 8" id="KW-0812">Transmembrane</keyword>
<dbReference type="AlphaFoldDB" id="A0A9K3LIF5"/>
<evidence type="ECO:0000313" key="10">
    <source>
        <dbReference type="Proteomes" id="UP000693970"/>
    </source>
</evidence>
<feature type="transmembrane region" description="Helical" evidence="8">
    <location>
        <begin position="142"/>
        <end position="160"/>
    </location>
</feature>
<sequence>MTSQNILLDSDIRDWVVLPLFVIMVSAGLLRVHMGKVLKPAPNNNTKVTQRTQSTVRAASALKSGAVHFLSATRLEPRKVAYPEILKDQAEWCENYLDDVEQAKNAENNDNDDDMPNPLAAMDGMKGGMVFMVQNMVMMQGIQYFFSGFILLKVPFHLTMGFKQMFQRGLEGLTDLDTSYVSSVSLYFLFMYGLRAFFKLVMGTPPLEAQETMQLQQKLGKGAAGGAPGRGPNDDNQIKALNTEADNLELMLPKTFKSNLDSVEKRLLKSKYPKKKATLGKGDFMLHKTAGKKTKKN</sequence>
<dbReference type="Proteomes" id="UP000693970">
    <property type="component" value="Unassembled WGS sequence"/>
</dbReference>
<evidence type="ECO:0000256" key="4">
    <source>
        <dbReference type="ARBA" id="ARBA00022692"/>
    </source>
</evidence>
<dbReference type="GO" id="GO:0072546">
    <property type="term" value="C:EMC complex"/>
    <property type="evidence" value="ECO:0007669"/>
    <property type="project" value="TreeGrafter"/>
</dbReference>
<feature type="transmembrane region" description="Helical" evidence="8">
    <location>
        <begin position="180"/>
        <end position="198"/>
    </location>
</feature>
<name>A0A9K3LIF5_9STRA</name>
<reference evidence="9" key="2">
    <citation type="submission" date="2021-04" db="EMBL/GenBank/DDBJ databases">
        <authorList>
            <person name="Podell S."/>
        </authorList>
    </citation>
    <scope>NUCLEOTIDE SEQUENCE</scope>
    <source>
        <strain evidence="9">Hildebrandi</strain>
    </source>
</reference>
<dbReference type="InterPro" id="IPR008568">
    <property type="entry name" value="EMC3"/>
</dbReference>
<feature type="transmembrane region" description="Helical" evidence="8">
    <location>
        <begin position="12"/>
        <end position="30"/>
    </location>
</feature>
<proteinExistence type="inferred from homology"/>
<evidence type="ECO:0000256" key="5">
    <source>
        <dbReference type="ARBA" id="ARBA00022989"/>
    </source>
</evidence>
<dbReference type="InterPro" id="IPR002809">
    <property type="entry name" value="EMC3/TMCO1"/>
</dbReference>
<keyword evidence="5 8" id="KW-1133">Transmembrane helix</keyword>
<dbReference type="SMART" id="SM01415">
    <property type="entry name" value="DUF106"/>
    <property type="match status" value="1"/>
</dbReference>
<protein>
    <recommendedName>
        <fullName evidence="3">ER membrane protein complex subunit 3</fullName>
    </recommendedName>
</protein>
<feature type="region of interest" description="Disordered" evidence="7">
    <location>
        <begin position="218"/>
        <end position="237"/>
    </location>
</feature>
<reference evidence="9" key="1">
    <citation type="journal article" date="2021" name="Sci. Rep.">
        <title>Diploid genomic architecture of Nitzschia inconspicua, an elite biomass production diatom.</title>
        <authorList>
            <person name="Oliver A."/>
            <person name="Podell S."/>
            <person name="Pinowska A."/>
            <person name="Traller J.C."/>
            <person name="Smith S.R."/>
            <person name="McClure R."/>
            <person name="Beliaev A."/>
            <person name="Bohutskyi P."/>
            <person name="Hill E.A."/>
            <person name="Rabines A."/>
            <person name="Zheng H."/>
            <person name="Allen L.Z."/>
            <person name="Kuo A."/>
            <person name="Grigoriev I.V."/>
            <person name="Allen A.E."/>
            <person name="Hazlebeck D."/>
            <person name="Allen E.E."/>
        </authorList>
    </citation>
    <scope>NUCLEOTIDE SEQUENCE</scope>
    <source>
        <strain evidence="9">Hildebrandi</strain>
    </source>
</reference>
<evidence type="ECO:0000256" key="2">
    <source>
        <dbReference type="ARBA" id="ARBA00005376"/>
    </source>
</evidence>
<keyword evidence="10" id="KW-1185">Reference proteome</keyword>
<evidence type="ECO:0000256" key="8">
    <source>
        <dbReference type="SAM" id="Phobius"/>
    </source>
</evidence>
<evidence type="ECO:0000313" key="9">
    <source>
        <dbReference type="EMBL" id="KAG7362974.1"/>
    </source>
</evidence>
<dbReference type="Pfam" id="PF01956">
    <property type="entry name" value="EMC3_TMCO1"/>
    <property type="match status" value="1"/>
</dbReference>
<evidence type="ECO:0000256" key="7">
    <source>
        <dbReference type="SAM" id="MobiDB-lite"/>
    </source>
</evidence>
<keyword evidence="6 8" id="KW-0472">Membrane</keyword>
<dbReference type="PANTHER" id="PTHR13116:SF5">
    <property type="entry name" value="ER MEMBRANE PROTEIN COMPLEX SUBUNIT 3"/>
    <property type="match status" value="1"/>
</dbReference>
<comment type="similarity">
    <text evidence="2">Belongs to the EMC3 family.</text>
</comment>